<dbReference type="RefSeq" id="XP_065654265.1">
    <property type="nucleotide sequence ID" value="XM_065798193.1"/>
</dbReference>
<protein>
    <submittedName>
        <fullName evidence="3">Uncharacterized protein LOC136080861</fullName>
    </submittedName>
</protein>
<evidence type="ECO:0000313" key="3">
    <source>
        <dbReference type="RefSeq" id="XP_065654265.1"/>
    </source>
</evidence>
<feature type="region of interest" description="Disordered" evidence="1">
    <location>
        <begin position="214"/>
        <end position="270"/>
    </location>
</feature>
<feature type="region of interest" description="Disordered" evidence="1">
    <location>
        <begin position="175"/>
        <end position="194"/>
    </location>
</feature>
<sequence length="503" mass="56682">MSNMYVAFRFKTPYPHAMHAPMAWLVGSADCYWPCNLTEEEEEEMIESCVEPLTGIFEWKLYQGSILRKNISLAEAKSKVLLDKKNTFVGNVTTADDEAQPKRKVRLSAKARDSLHLAYWDEEEENVENNFRLSAAPPFPAYKRKKAVQNLGNQKSTDTHTARKNYKKMLFSPEINFSDTPENSADKQLTPQIGSEYNNESPEIVSHQIEFSTSRSPMFGDMSPSARTRIQSSTDRGIGLTSTPMRKRSSPSKKASSSSRSPVFGDRSPVMCRELSPNAKGIGLTLLPKETRSSPCVRVEADAEFNAWCNGTLGSSNRHRKKASDMSQTEINQHMLNFTYVVMDALDIKSVLQNKKRSLKTNMDNDKVEDDPILGCLPLTTKEQYFDLEEKLKNDSFVKTWKMSLLEHTKALTLTTFATTTAAKMIMKEIFSPDMLKTICYAGNKTSGEKKVAVKNGSVYSTLIAVLKHLGHKDVAKIEKGLKDAMFKANNNVTKEIRKKKFE</sequence>
<name>A0ABM4BYG1_HYDVU</name>
<proteinExistence type="predicted"/>
<feature type="compositionally biased region" description="Polar residues" evidence="1">
    <location>
        <begin position="225"/>
        <end position="235"/>
    </location>
</feature>
<organism evidence="2 3">
    <name type="scientific">Hydra vulgaris</name>
    <name type="common">Hydra</name>
    <name type="synonym">Hydra attenuata</name>
    <dbReference type="NCBI Taxonomy" id="6087"/>
    <lineage>
        <taxon>Eukaryota</taxon>
        <taxon>Metazoa</taxon>
        <taxon>Cnidaria</taxon>
        <taxon>Hydrozoa</taxon>
        <taxon>Hydroidolina</taxon>
        <taxon>Anthoathecata</taxon>
        <taxon>Aplanulata</taxon>
        <taxon>Hydridae</taxon>
        <taxon>Hydra</taxon>
    </lineage>
</organism>
<dbReference type="Proteomes" id="UP001652625">
    <property type="component" value="Chromosome 05"/>
</dbReference>
<evidence type="ECO:0000313" key="2">
    <source>
        <dbReference type="Proteomes" id="UP001652625"/>
    </source>
</evidence>
<accession>A0ABM4BYG1</accession>
<dbReference type="GeneID" id="136080861"/>
<feature type="compositionally biased region" description="Low complexity" evidence="1">
    <location>
        <begin position="252"/>
        <end position="262"/>
    </location>
</feature>
<gene>
    <name evidence="3" type="primary">LOC136080861</name>
</gene>
<evidence type="ECO:0000256" key="1">
    <source>
        <dbReference type="SAM" id="MobiDB-lite"/>
    </source>
</evidence>
<reference evidence="3" key="1">
    <citation type="submission" date="2025-08" db="UniProtKB">
        <authorList>
            <consortium name="RefSeq"/>
        </authorList>
    </citation>
    <scope>IDENTIFICATION</scope>
</reference>
<keyword evidence="2" id="KW-1185">Reference proteome</keyword>